<evidence type="ECO:0000313" key="2">
    <source>
        <dbReference type="Proteomes" id="UP000304953"/>
    </source>
</evidence>
<organism evidence="1 2">
    <name type="scientific">Petralouisia muris</name>
    <dbReference type="NCBI Taxonomy" id="3032872"/>
    <lineage>
        <taxon>Bacteria</taxon>
        <taxon>Bacillati</taxon>
        <taxon>Bacillota</taxon>
        <taxon>Clostridia</taxon>
        <taxon>Lachnospirales</taxon>
        <taxon>Lachnospiraceae</taxon>
        <taxon>Petralouisia</taxon>
    </lineage>
</organism>
<comment type="caution">
    <text evidence="1">The sequence shown here is derived from an EMBL/GenBank/DDBJ whole genome shotgun (WGS) entry which is preliminary data.</text>
</comment>
<reference evidence="1" key="1">
    <citation type="submission" date="2019-04" db="EMBL/GenBank/DDBJ databases">
        <title>Microbes associate with the intestines of laboratory mice.</title>
        <authorList>
            <person name="Navarre W."/>
            <person name="Wong E."/>
            <person name="Huang K."/>
            <person name="Tropini C."/>
            <person name="Ng K."/>
            <person name="Yu B."/>
        </authorList>
    </citation>
    <scope>NUCLEOTIDE SEQUENCE</scope>
    <source>
        <strain evidence="1">NM01_1-7b</strain>
    </source>
</reference>
<dbReference type="EMBL" id="SRYA01000137">
    <property type="protein sequence ID" value="TGY86927.1"/>
    <property type="molecule type" value="Genomic_DNA"/>
</dbReference>
<keyword evidence="2" id="KW-1185">Reference proteome</keyword>
<protein>
    <submittedName>
        <fullName evidence="1">Phage tail tape measure protein</fullName>
    </submittedName>
</protein>
<proteinExistence type="predicted"/>
<gene>
    <name evidence="1" type="ORF">E5329_27710</name>
</gene>
<sequence length="783" mass="85401">MAENFFLDIIAGLQEAASKAKLNSDIKSIQKQLDKLALRAEIDPDSISGIQKKMENIKIKAQFAPDAVENLVKQIEGIENTKVILSNIGIDQGQTVKAGKRIGEGIDRGLSASLNSIKQSISNVMKEFSGNRLKSYDLSKMFNLNRAGIDSSVLKQVRDMTNEVNSLSMEVLKTGSDASWDGIIQKINSLSKVLNQFGKNRDLSSFKESLDVLDYFQGKKIFVGNKTEALQNTGMSVKELNNQFRNLGVTLTTVSNGSTKLDTIWTELFNISPGLQQFETFGDQLNAIVSHFKTAKEAMYGHGNLQPLNGNEVSGALAEWMGKLDEAAKKMAVLKAEEAEIEQQIARQSSSAAENVVNNEKKKQEAYQQTANAQKQTADQTRQTGAAYKSMGNTASNAIKRVETEQSNMEKQSKSLFASLKNGMSFLTYWTSPMFLMVQAIAKVKQAFAELKSVNTIMTEISKVSEMTSHELKKLGDSAFEAASKYGKKASDYLTGIQEFSRAGFRGQDAENMAELSVLTQAAGDIDNDLSDQYLIATNAAYKLNGEANKLNEILDGQNYIANNNAASMEHMARATKVAASQAASSGVAVEELSAAIGTMVAVTQDSGDVAGRAFKAILMNLQQVSGELDDGEVIDEESLTKYEKACNDLGVSLKEVKNGVVSLREPMQILKELSEAYTSLDKMDARRANLISAIGGKHRGNQLNALLENWSTYEKMLVDYSDGSGSAMNEAMKSANNWEGSLNRLHNTWVKTVQNIAGSDAIITIIVCIMGLKPSPLGETFR</sequence>
<accession>A0AC61RNK8</accession>
<evidence type="ECO:0000313" key="1">
    <source>
        <dbReference type="EMBL" id="TGY86927.1"/>
    </source>
</evidence>
<name>A0AC61RNK8_9FIRM</name>
<dbReference type="Proteomes" id="UP000304953">
    <property type="component" value="Unassembled WGS sequence"/>
</dbReference>
<feature type="non-terminal residue" evidence="1">
    <location>
        <position position="783"/>
    </location>
</feature>